<organism evidence="2 3">
    <name type="scientific">Sphaerisporangium rubeum</name>
    <dbReference type="NCBI Taxonomy" id="321317"/>
    <lineage>
        <taxon>Bacteria</taxon>
        <taxon>Bacillati</taxon>
        <taxon>Actinomycetota</taxon>
        <taxon>Actinomycetes</taxon>
        <taxon>Streptosporangiales</taxon>
        <taxon>Streptosporangiaceae</taxon>
        <taxon>Sphaerisporangium</taxon>
    </lineage>
</organism>
<evidence type="ECO:0000259" key="1">
    <source>
        <dbReference type="Pfam" id="PF01636"/>
    </source>
</evidence>
<evidence type="ECO:0000313" key="2">
    <source>
        <dbReference type="EMBL" id="MBB6471443.1"/>
    </source>
</evidence>
<keyword evidence="2" id="KW-0808">Transferase</keyword>
<dbReference type="Gene3D" id="3.30.200.20">
    <property type="entry name" value="Phosphorylase Kinase, domain 1"/>
    <property type="match status" value="1"/>
</dbReference>
<dbReference type="InterPro" id="IPR002575">
    <property type="entry name" value="Aminoglycoside_PTrfase"/>
</dbReference>
<keyword evidence="2" id="KW-0418">Kinase</keyword>
<evidence type="ECO:0000313" key="3">
    <source>
        <dbReference type="Proteomes" id="UP000555564"/>
    </source>
</evidence>
<gene>
    <name evidence="2" type="ORF">BJ992_000874</name>
</gene>
<comment type="caution">
    <text evidence="2">The sequence shown here is derived from an EMBL/GenBank/DDBJ whole genome shotgun (WGS) entry which is preliminary data.</text>
</comment>
<reference evidence="2 3" key="1">
    <citation type="submission" date="2020-08" db="EMBL/GenBank/DDBJ databases">
        <title>Sequencing the genomes of 1000 actinobacteria strains.</title>
        <authorList>
            <person name="Klenk H.-P."/>
        </authorList>
    </citation>
    <scope>NUCLEOTIDE SEQUENCE [LARGE SCALE GENOMIC DNA]</scope>
    <source>
        <strain evidence="2 3">DSM 44936</strain>
    </source>
</reference>
<dbReference type="PANTHER" id="PTHR21310:SF15">
    <property type="entry name" value="AMINOGLYCOSIDE PHOSPHOTRANSFERASE DOMAIN-CONTAINING PROTEIN"/>
    <property type="match status" value="1"/>
</dbReference>
<proteinExistence type="predicted"/>
<dbReference type="InterPro" id="IPR051678">
    <property type="entry name" value="AGP_Transferase"/>
</dbReference>
<feature type="domain" description="Aminoglycoside phosphotransferase" evidence="1">
    <location>
        <begin position="20"/>
        <end position="228"/>
    </location>
</feature>
<dbReference type="Pfam" id="PF01636">
    <property type="entry name" value="APH"/>
    <property type="match status" value="1"/>
</dbReference>
<dbReference type="InterPro" id="IPR011009">
    <property type="entry name" value="Kinase-like_dom_sf"/>
</dbReference>
<accession>A0A7X0IAF9</accession>
<dbReference type="AlphaFoldDB" id="A0A7X0IAF9"/>
<name>A0A7X0IAF9_9ACTN</name>
<sequence>MTDHILGALARHMPGYEIRTITSLGGGLDNIAYEVNSEIVVRQSRDEDPASRQETTRREAALLTVVSELSPLPVPRPIFVDDGAGILAYAKLPGLPLNQRPVPEPVRLAPPLGLFLSRLHAAPAERMAALVPRDSYPLDELLDDAERDYRDIAPHIPVPARRLVEDFLTRTAPQGPQSLVFCHNDLGSEHILVNVETSTVTGVIDWTDAAIADPAYELALIYRDLGPEIFDLTLTHYDGPVDAAVHERVVFYARCALLEDIAHGVRTGAQQYADAGLAHLDRTFSWPRGDGFLSRSRRP</sequence>
<keyword evidence="3" id="KW-1185">Reference proteome</keyword>
<dbReference type="Gene3D" id="3.90.1200.10">
    <property type="match status" value="1"/>
</dbReference>
<dbReference type="Proteomes" id="UP000555564">
    <property type="component" value="Unassembled WGS sequence"/>
</dbReference>
<dbReference type="RefSeq" id="WP_184978647.1">
    <property type="nucleotide sequence ID" value="NZ_BAAALO010000115.1"/>
</dbReference>
<dbReference type="SUPFAM" id="SSF56112">
    <property type="entry name" value="Protein kinase-like (PK-like)"/>
    <property type="match status" value="1"/>
</dbReference>
<dbReference type="PANTHER" id="PTHR21310">
    <property type="entry name" value="AMINOGLYCOSIDE PHOSPHOTRANSFERASE-RELATED-RELATED"/>
    <property type="match status" value="1"/>
</dbReference>
<dbReference type="EMBL" id="JACHIU010000001">
    <property type="protein sequence ID" value="MBB6471443.1"/>
    <property type="molecule type" value="Genomic_DNA"/>
</dbReference>
<dbReference type="GO" id="GO:0016301">
    <property type="term" value="F:kinase activity"/>
    <property type="evidence" value="ECO:0007669"/>
    <property type="project" value="UniProtKB-KW"/>
</dbReference>
<protein>
    <submittedName>
        <fullName evidence="2">Aminoglycoside phosphotransferase (APT) family kinase protein</fullName>
    </submittedName>
</protein>